<dbReference type="CDD" id="cd10170">
    <property type="entry name" value="ASKHA_NBD_HSP70"/>
    <property type="match status" value="1"/>
</dbReference>
<dbReference type="InterPro" id="IPR043129">
    <property type="entry name" value="ATPase_NBD"/>
</dbReference>
<dbReference type="PANTHER" id="PTHR14187">
    <property type="entry name" value="ALPHA KINASE/ELONGATION FACTOR 2 KINASE"/>
    <property type="match status" value="1"/>
</dbReference>
<keyword evidence="2" id="KW-1185">Reference proteome</keyword>
<evidence type="ECO:0000313" key="1">
    <source>
        <dbReference type="EMBL" id="KAF5354124.1"/>
    </source>
</evidence>
<proteinExistence type="predicted"/>
<organism evidence="1 2">
    <name type="scientific">Leucocoprinus leucothites</name>
    <dbReference type="NCBI Taxonomy" id="201217"/>
    <lineage>
        <taxon>Eukaryota</taxon>
        <taxon>Fungi</taxon>
        <taxon>Dikarya</taxon>
        <taxon>Basidiomycota</taxon>
        <taxon>Agaricomycotina</taxon>
        <taxon>Agaricomycetes</taxon>
        <taxon>Agaricomycetidae</taxon>
        <taxon>Agaricales</taxon>
        <taxon>Agaricineae</taxon>
        <taxon>Agaricaceae</taxon>
        <taxon>Leucocoprinus</taxon>
    </lineage>
</organism>
<dbReference type="PANTHER" id="PTHR14187:SF5">
    <property type="entry name" value="HEAT SHOCK 70 KDA PROTEIN 12A"/>
    <property type="match status" value="1"/>
</dbReference>
<name>A0A8H5D5U7_9AGAR</name>
<comment type="caution">
    <text evidence="1">The sequence shown here is derived from an EMBL/GenBank/DDBJ whole genome shotgun (WGS) entry which is preliminary data.</text>
</comment>
<dbReference type="EMBL" id="JAACJO010000009">
    <property type="protein sequence ID" value="KAF5354124.1"/>
    <property type="molecule type" value="Genomic_DNA"/>
</dbReference>
<dbReference type="OrthoDB" id="2963168at2759"/>
<evidence type="ECO:0000313" key="2">
    <source>
        <dbReference type="Proteomes" id="UP000559027"/>
    </source>
</evidence>
<dbReference type="Proteomes" id="UP000559027">
    <property type="component" value="Unassembled WGS sequence"/>
</dbReference>
<accession>A0A8H5D5U7</accession>
<dbReference type="AlphaFoldDB" id="A0A8H5D5U7"/>
<gene>
    <name evidence="1" type="ORF">D9756_006961</name>
</gene>
<sequence length="459" mass="51886">MMRIAAIQAGLVEATPEGQQRISFISKGEASLNFCLDKDLTNESIERGEGVTIVDAGGGTLDVSTYARIDNSTHEYEEIAAAKSYFKGSVFVTRAASKYLDDFLRNTRFHEDVPLIVDRFDKKTKLAFRDSDDPQYIKFGNTRDRDPNLGIRAGQLKLNGNITAEFFEPSIQCIVSAVMEQQQHSQKTISTVFLVGGFAASDFLFAQVQQQLMSRGLAVHRPDAHLNKAVPDGAIAHSLRPVVSSRVSKYTYGIKSGIAYDPSNVEHVARSSLRFKSLSGNDRLSGSFCPILKKGIRVSETQEFRHGFFREASDKRNFSKIDKFWITRYRGNMLSVEFIDQDPENFHDIFEVRVDLSRVIDGLRPMIGQGGKRYFKVGYYIVIIFGAMEFKAQYAWNENGVEMRLVFSISDVENAEILYSRGPAEIIYDIDIQDHQQNTSSLLVLRTNHENLRIADYWT</sequence>
<reference evidence="1 2" key="1">
    <citation type="journal article" date="2020" name="ISME J.">
        <title>Uncovering the hidden diversity of litter-decomposition mechanisms in mushroom-forming fungi.</title>
        <authorList>
            <person name="Floudas D."/>
            <person name="Bentzer J."/>
            <person name="Ahren D."/>
            <person name="Johansson T."/>
            <person name="Persson P."/>
            <person name="Tunlid A."/>
        </authorList>
    </citation>
    <scope>NUCLEOTIDE SEQUENCE [LARGE SCALE GENOMIC DNA]</scope>
    <source>
        <strain evidence="1 2">CBS 146.42</strain>
    </source>
</reference>
<dbReference type="SUPFAM" id="SSF53067">
    <property type="entry name" value="Actin-like ATPase domain"/>
    <property type="match status" value="1"/>
</dbReference>
<protein>
    <submittedName>
        <fullName evidence="1">Uncharacterized protein</fullName>
    </submittedName>
</protein>